<reference evidence="2" key="1">
    <citation type="journal article" date="2014" name="Int. J. Syst. Evol. Microbiol.">
        <title>Complete genome sequence of Corynebacterium casei LMG S-19264T (=DSM 44701T), isolated from a smear-ripened cheese.</title>
        <authorList>
            <consortium name="US DOE Joint Genome Institute (JGI-PGF)"/>
            <person name="Walter F."/>
            <person name="Albersmeier A."/>
            <person name="Kalinowski J."/>
            <person name="Ruckert C."/>
        </authorList>
    </citation>
    <scope>NUCLEOTIDE SEQUENCE</scope>
    <source>
        <strain evidence="2">NBRC 108769</strain>
    </source>
</reference>
<sequence>MRSIFLFFVLALSINSIQGQQITLNDEFASTIIKDVHFLGADRYVQALIIEDYATKGVIQWIENNQITKQVIIDNEIENMRFRIEPEGIKLDVQTHFFECDLNIPTFESILLDTIASDKINFAYDNFLTFDYIDAYNFGDSVSYFLTNDKTIIKKDIKVENDLVFNVDFFDNLLDFKFKNDKVFIYGEDSLLSINIYSADTSLYVTGGNYINDMAEKGELLYVVGSESLDIFDENGSKINTLDFPEDLKFAVQILIENDQVFLLGNNLVDHKVIYELLNDDSFLLIYEEKNETIEVKNMHWNPYAGLVLVGNTKYQADTYSQSSNAVIIDLEKEEINAPDLELSIENIEAIKNENADGYYLQATLLVTNHSQDTARNMNIYSTVADVVWCMTSRFIHNEQVLSPGESRQITEKINFFYPTDHINENLCFWVNGSNRLFDPEIENHYACQQVVGTEELSKINQITISPNPVQDVLNINGDFIGNTYTIFTMHGQKIEQGSFTNEINTESLLPGIYFLQVSKEDKMQTLKFVKAE</sequence>
<dbReference type="EMBL" id="BSOH01000027">
    <property type="protein sequence ID" value="GLR19216.1"/>
    <property type="molecule type" value="Genomic_DNA"/>
</dbReference>
<reference evidence="2" key="2">
    <citation type="submission" date="2023-01" db="EMBL/GenBank/DDBJ databases">
        <title>Draft genome sequence of Portibacter lacus strain NBRC 108769.</title>
        <authorList>
            <person name="Sun Q."/>
            <person name="Mori K."/>
        </authorList>
    </citation>
    <scope>NUCLEOTIDE SEQUENCE</scope>
    <source>
        <strain evidence="2">NBRC 108769</strain>
    </source>
</reference>
<evidence type="ECO:0000313" key="3">
    <source>
        <dbReference type="Proteomes" id="UP001156666"/>
    </source>
</evidence>
<keyword evidence="3" id="KW-1185">Reference proteome</keyword>
<evidence type="ECO:0000259" key="1">
    <source>
        <dbReference type="Pfam" id="PF18962"/>
    </source>
</evidence>
<accession>A0AA37SQU2</accession>
<dbReference type="NCBIfam" id="TIGR04183">
    <property type="entry name" value="Por_Secre_tail"/>
    <property type="match status" value="1"/>
</dbReference>
<dbReference type="InterPro" id="IPR026444">
    <property type="entry name" value="Secre_tail"/>
</dbReference>
<proteinExistence type="predicted"/>
<organism evidence="2 3">
    <name type="scientific">Portibacter lacus</name>
    <dbReference type="NCBI Taxonomy" id="1099794"/>
    <lineage>
        <taxon>Bacteria</taxon>
        <taxon>Pseudomonadati</taxon>
        <taxon>Bacteroidota</taxon>
        <taxon>Saprospiria</taxon>
        <taxon>Saprospirales</taxon>
        <taxon>Haliscomenobacteraceae</taxon>
        <taxon>Portibacter</taxon>
    </lineage>
</organism>
<dbReference type="Pfam" id="PF18962">
    <property type="entry name" value="Por_Secre_tail"/>
    <property type="match status" value="1"/>
</dbReference>
<name>A0AA37SQU2_9BACT</name>
<protein>
    <recommendedName>
        <fullName evidence="1">Secretion system C-terminal sorting domain-containing protein</fullName>
    </recommendedName>
</protein>
<feature type="domain" description="Secretion system C-terminal sorting" evidence="1">
    <location>
        <begin position="465"/>
        <end position="529"/>
    </location>
</feature>
<comment type="caution">
    <text evidence="2">The sequence shown here is derived from an EMBL/GenBank/DDBJ whole genome shotgun (WGS) entry which is preliminary data.</text>
</comment>
<dbReference type="AlphaFoldDB" id="A0AA37SQU2"/>
<evidence type="ECO:0000313" key="2">
    <source>
        <dbReference type="EMBL" id="GLR19216.1"/>
    </source>
</evidence>
<dbReference type="RefSeq" id="WP_235292091.1">
    <property type="nucleotide sequence ID" value="NZ_BSOH01000027.1"/>
</dbReference>
<gene>
    <name evidence="2" type="ORF">GCM10007940_38320</name>
</gene>
<dbReference type="Proteomes" id="UP001156666">
    <property type="component" value="Unassembled WGS sequence"/>
</dbReference>